<dbReference type="SUPFAM" id="SSF55347">
    <property type="entry name" value="Glyceraldehyde-3-phosphate dehydrogenase-like, C-terminal domain"/>
    <property type="match status" value="1"/>
</dbReference>
<dbReference type="PANTHER" id="PTHR43708">
    <property type="entry name" value="CONSERVED EXPRESSED OXIDOREDUCTASE (EUROFUNG)"/>
    <property type="match status" value="1"/>
</dbReference>
<dbReference type="Proteomes" id="UP000318834">
    <property type="component" value="Unassembled WGS sequence"/>
</dbReference>
<feature type="domain" description="GFO/IDH/MocA-like oxidoreductase" evidence="2">
    <location>
        <begin position="142"/>
        <end position="249"/>
    </location>
</feature>
<dbReference type="InterPro" id="IPR051317">
    <property type="entry name" value="Gfo/Idh/MocA_oxidoreduct"/>
</dbReference>
<evidence type="ECO:0000313" key="3">
    <source>
        <dbReference type="EMBL" id="TMI72002.1"/>
    </source>
</evidence>
<dbReference type="Pfam" id="PF22725">
    <property type="entry name" value="GFO_IDH_MocA_C3"/>
    <property type="match status" value="1"/>
</dbReference>
<dbReference type="Gene3D" id="3.40.50.720">
    <property type="entry name" value="NAD(P)-binding Rossmann-like Domain"/>
    <property type="match status" value="1"/>
</dbReference>
<proteinExistence type="predicted"/>
<dbReference type="InterPro" id="IPR055170">
    <property type="entry name" value="GFO_IDH_MocA-like_dom"/>
</dbReference>
<evidence type="ECO:0000259" key="2">
    <source>
        <dbReference type="Pfam" id="PF22725"/>
    </source>
</evidence>
<organism evidence="3 4">
    <name type="scientific">Candidatus Segetimicrobium genomatis</name>
    <dbReference type="NCBI Taxonomy" id="2569760"/>
    <lineage>
        <taxon>Bacteria</taxon>
        <taxon>Bacillati</taxon>
        <taxon>Candidatus Sysuimicrobiota</taxon>
        <taxon>Candidatus Sysuimicrobiia</taxon>
        <taxon>Candidatus Sysuimicrobiales</taxon>
        <taxon>Candidatus Segetimicrobiaceae</taxon>
        <taxon>Candidatus Segetimicrobium</taxon>
    </lineage>
</organism>
<dbReference type="SUPFAM" id="SSF51735">
    <property type="entry name" value="NAD(P)-binding Rossmann-fold domains"/>
    <property type="match status" value="1"/>
</dbReference>
<dbReference type="GO" id="GO:0000166">
    <property type="term" value="F:nucleotide binding"/>
    <property type="evidence" value="ECO:0007669"/>
    <property type="project" value="InterPro"/>
</dbReference>
<name>A0A537ILN1_9BACT</name>
<feature type="domain" description="Gfo/Idh/MocA-like oxidoreductase N-terminal" evidence="1">
    <location>
        <begin position="16"/>
        <end position="134"/>
    </location>
</feature>
<dbReference type="AlphaFoldDB" id="A0A537ILN1"/>
<evidence type="ECO:0000313" key="4">
    <source>
        <dbReference type="Proteomes" id="UP000318834"/>
    </source>
</evidence>
<comment type="caution">
    <text evidence="3">The sequence shown here is derived from an EMBL/GenBank/DDBJ whole genome shotgun (WGS) entry which is preliminary data.</text>
</comment>
<evidence type="ECO:0000259" key="1">
    <source>
        <dbReference type="Pfam" id="PF01408"/>
    </source>
</evidence>
<protein>
    <submittedName>
        <fullName evidence="3">Gfo/Idh/MocA family oxidoreductase</fullName>
    </submittedName>
</protein>
<dbReference type="InterPro" id="IPR036291">
    <property type="entry name" value="NAD(P)-bd_dom_sf"/>
</dbReference>
<accession>A0A537ILN1</accession>
<dbReference type="Pfam" id="PF01408">
    <property type="entry name" value="GFO_IDH_MocA"/>
    <property type="match status" value="1"/>
</dbReference>
<sequence>MFGVAKRELLSVDQPRIGVIGAGRHAKANIYPVVRLAGAQIAAVCARHLDRARAAAGEFGAEHAYASPAEMLRRERLDAVFVIAPEREQVGLVREVLRAGLPVFAEKPVGLDEHEAEEIASLAARTGQPVMVGFMKRFAPAYVQLKQFMHEPGFGDPLSLHGMFAIGSRPGWDDEWFIKTGGIHYVDLCRYLFGEVTEVRGFGNTREIQVDQCFTLLFEHGEIGGLFFAGVPAWTRHHEELTVTGTHGFARVENLLRIAAHLDRPASPDRPRWQTIDEEDRVLTAVHTSASGGLKDLYLNGYVGEISHFLECLRSGTEPQPSAADNVKTMGLCDRILRAIRS</sequence>
<dbReference type="InterPro" id="IPR000683">
    <property type="entry name" value="Gfo/Idh/MocA-like_OxRdtase_N"/>
</dbReference>
<reference evidence="3 4" key="1">
    <citation type="journal article" date="2019" name="Nat. Microbiol.">
        <title>Mediterranean grassland soil C-N compound turnover is dependent on rainfall and depth, and is mediated by genomically divergent microorganisms.</title>
        <authorList>
            <person name="Diamond S."/>
            <person name="Andeer P.F."/>
            <person name="Li Z."/>
            <person name="Crits-Christoph A."/>
            <person name="Burstein D."/>
            <person name="Anantharaman K."/>
            <person name="Lane K.R."/>
            <person name="Thomas B.C."/>
            <person name="Pan C."/>
            <person name="Northen T.R."/>
            <person name="Banfield J.F."/>
        </authorList>
    </citation>
    <scope>NUCLEOTIDE SEQUENCE [LARGE SCALE GENOMIC DNA]</scope>
    <source>
        <strain evidence="3">NP_8</strain>
    </source>
</reference>
<dbReference type="Gene3D" id="3.30.360.10">
    <property type="entry name" value="Dihydrodipicolinate Reductase, domain 2"/>
    <property type="match status" value="1"/>
</dbReference>
<gene>
    <name evidence="3" type="ORF">E6H05_11635</name>
</gene>
<dbReference type="PANTHER" id="PTHR43708:SF4">
    <property type="entry name" value="OXIDOREDUCTASE YCEM-RELATED"/>
    <property type="match status" value="1"/>
</dbReference>
<dbReference type="EMBL" id="VBAP01000095">
    <property type="protein sequence ID" value="TMI72002.1"/>
    <property type="molecule type" value="Genomic_DNA"/>
</dbReference>